<dbReference type="Pfam" id="PF13193">
    <property type="entry name" value="AMP-binding_C"/>
    <property type="match status" value="1"/>
</dbReference>
<dbReference type="OrthoDB" id="51171at2"/>
<proteinExistence type="predicted"/>
<evidence type="ECO:0000313" key="4">
    <source>
        <dbReference type="Proteomes" id="UP000184251"/>
    </source>
</evidence>
<dbReference type="GO" id="GO:0031177">
    <property type="term" value="F:phosphopantetheine binding"/>
    <property type="evidence" value="ECO:0007669"/>
    <property type="project" value="TreeGrafter"/>
</dbReference>
<feature type="domain" description="AMP-binding enzyme C-terminal" evidence="2">
    <location>
        <begin position="422"/>
        <end position="490"/>
    </location>
</feature>
<dbReference type="InterPro" id="IPR042099">
    <property type="entry name" value="ANL_N_sf"/>
</dbReference>
<dbReference type="InterPro" id="IPR000873">
    <property type="entry name" value="AMP-dep_synth/lig_dom"/>
</dbReference>
<name>A0A1M4ZRS0_9FIRM</name>
<dbReference type="SUPFAM" id="SSF56801">
    <property type="entry name" value="Acetyl-CoA synthetase-like"/>
    <property type="match status" value="1"/>
</dbReference>
<dbReference type="CDD" id="cd05930">
    <property type="entry name" value="A_NRPS"/>
    <property type="match status" value="1"/>
</dbReference>
<gene>
    <name evidence="3" type="ORF">SAMN02746064_02123</name>
</gene>
<dbReference type="PANTHER" id="PTHR45527:SF1">
    <property type="entry name" value="FATTY ACID SYNTHASE"/>
    <property type="match status" value="1"/>
</dbReference>
<dbReference type="GO" id="GO:0043041">
    <property type="term" value="P:amino acid activation for nonribosomal peptide biosynthetic process"/>
    <property type="evidence" value="ECO:0007669"/>
    <property type="project" value="TreeGrafter"/>
</dbReference>
<sequence>MQINILEYLEQTVKRLPDKTAYADEQEKLSFLEVYDRARVIGSYLSGKGLYKEPVAVFMKKQPATAVAYFGAIYAGCFYVPLDQEMGLNRIEMILEKMKPKAAICDESTVDLMKTLNYKVKIFTYEDISVGEIDELSLSSIRDKAIDFDPIYTVFTSGSTGTPKGVIANHRSVIDYIDNLMEVLKADEDTVFGNQTPFYLDASLKEVLGTIKCGATTYIIPKSHFMFPVKLVECLNEYKINTVCWVVTALVIISSFKVLEKAVPEYLHTIAFGSEVFPIKQFNLWRKHLPDARFINLYGPTEATGMSCYYEVNRVFELDDPIPIGKPFKNTQVLLLNDKDEEAAAGELGEICIRGVGVTLGYYNDLERTREAYVQNPTCKAYPEIIYRTGDLGRYNERGELIFVSRRDYQIKHMGHRIELGEIEVCANTVDDVESACCIYDSHKSRIVLFYTGAAIGKDVIMYLKEKLPRYMVPNHIVNLEALPLTTNGKIDRIKLADKI</sequence>
<dbReference type="AlphaFoldDB" id="A0A1M4ZRS0"/>
<dbReference type="EMBL" id="FQTU01000019">
    <property type="protein sequence ID" value="SHF20739.1"/>
    <property type="molecule type" value="Genomic_DNA"/>
</dbReference>
<dbReference type="InterPro" id="IPR025110">
    <property type="entry name" value="AMP-bd_C"/>
</dbReference>
<evidence type="ECO:0000313" key="3">
    <source>
        <dbReference type="EMBL" id="SHF20739.1"/>
    </source>
</evidence>
<evidence type="ECO:0000259" key="1">
    <source>
        <dbReference type="Pfam" id="PF00501"/>
    </source>
</evidence>
<feature type="domain" description="AMP-dependent synthetase/ligase" evidence="1">
    <location>
        <begin position="9"/>
        <end position="363"/>
    </location>
</feature>
<evidence type="ECO:0000259" key="2">
    <source>
        <dbReference type="Pfam" id="PF13193"/>
    </source>
</evidence>
<keyword evidence="4" id="KW-1185">Reference proteome</keyword>
<dbReference type="STRING" id="1120975.SAMN02746064_02123"/>
<protein>
    <submittedName>
        <fullName evidence="3">Amino acid adenylation domain-containing protein</fullName>
    </submittedName>
</protein>
<organism evidence="3 4">
    <name type="scientific">Alkalibacter saccharofermentans DSM 14828</name>
    <dbReference type="NCBI Taxonomy" id="1120975"/>
    <lineage>
        <taxon>Bacteria</taxon>
        <taxon>Bacillati</taxon>
        <taxon>Bacillota</taxon>
        <taxon>Clostridia</taxon>
        <taxon>Eubacteriales</taxon>
        <taxon>Eubacteriaceae</taxon>
        <taxon>Alkalibacter</taxon>
    </lineage>
</organism>
<dbReference type="GO" id="GO:0005737">
    <property type="term" value="C:cytoplasm"/>
    <property type="evidence" value="ECO:0007669"/>
    <property type="project" value="TreeGrafter"/>
</dbReference>
<dbReference type="RefSeq" id="WP_073271906.1">
    <property type="nucleotide sequence ID" value="NZ_FQTU01000019.1"/>
</dbReference>
<dbReference type="Gene3D" id="3.30.300.30">
    <property type="match status" value="1"/>
</dbReference>
<dbReference type="GO" id="GO:0044550">
    <property type="term" value="P:secondary metabolite biosynthetic process"/>
    <property type="evidence" value="ECO:0007669"/>
    <property type="project" value="TreeGrafter"/>
</dbReference>
<dbReference type="InterPro" id="IPR045851">
    <property type="entry name" value="AMP-bd_C_sf"/>
</dbReference>
<dbReference type="Proteomes" id="UP000184251">
    <property type="component" value="Unassembled WGS sequence"/>
</dbReference>
<reference evidence="3 4" key="1">
    <citation type="submission" date="2016-11" db="EMBL/GenBank/DDBJ databases">
        <authorList>
            <person name="Jaros S."/>
            <person name="Januszkiewicz K."/>
            <person name="Wedrychowicz H."/>
        </authorList>
    </citation>
    <scope>NUCLEOTIDE SEQUENCE [LARGE SCALE GENOMIC DNA]</scope>
    <source>
        <strain evidence="3 4">DSM 14828</strain>
    </source>
</reference>
<dbReference type="PANTHER" id="PTHR45527">
    <property type="entry name" value="NONRIBOSOMAL PEPTIDE SYNTHETASE"/>
    <property type="match status" value="1"/>
</dbReference>
<dbReference type="Gene3D" id="3.40.50.12780">
    <property type="entry name" value="N-terminal domain of ligase-like"/>
    <property type="match status" value="1"/>
</dbReference>
<accession>A0A1M4ZRS0</accession>
<dbReference type="Pfam" id="PF00501">
    <property type="entry name" value="AMP-binding"/>
    <property type="match status" value="1"/>
</dbReference>